<proteinExistence type="predicted"/>
<dbReference type="EMBL" id="MHKD01000028">
    <property type="protein sequence ID" value="OGY82479.1"/>
    <property type="molecule type" value="Genomic_DNA"/>
</dbReference>
<reference evidence="1 2" key="1">
    <citation type="journal article" date="2016" name="Nat. Commun.">
        <title>Thousands of microbial genomes shed light on interconnected biogeochemical processes in an aquifer system.</title>
        <authorList>
            <person name="Anantharaman K."/>
            <person name="Brown C.T."/>
            <person name="Hug L.A."/>
            <person name="Sharon I."/>
            <person name="Castelle C.J."/>
            <person name="Probst A.J."/>
            <person name="Thomas B.C."/>
            <person name="Singh A."/>
            <person name="Wilkins M.J."/>
            <person name="Karaoz U."/>
            <person name="Brodie E.L."/>
            <person name="Williams K.H."/>
            <person name="Hubbard S.S."/>
            <person name="Banfield J.F."/>
        </authorList>
    </citation>
    <scope>NUCLEOTIDE SEQUENCE [LARGE SCALE GENOMIC DNA]</scope>
</reference>
<name>A0A1G2B1B7_9BACT</name>
<organism evidence="1 2">
    <name type="scientific">Candidatus Kerfeldbacteria bacterium RIFCSPHIGHO2_12_FULL_48_17</name>
    <dbReference type="NCBI Taxonomy" id="1798542"/>
    <lineage>
        <taxon>Bacteria</taxon>
        <taxon>Candidatus Kerfeldiibacteriota</taxon>
    </lineage>
</organism>
<evidence type="ECO:0000313" key="2">
    <source>
        <dbReference type="Proteomes" id="UP000176952"/>
    </source>
</evidence>
<sequence>MANVQLLFLSHEADELGIKAIQALSEEAKFNIKILQNGQSFSDVSVDNKSKLGVAFFADPGEVRKHALRAASHRVEKVPAWAEGCSFSVALKKDNPKAVQSVARQLSMWEGMASLTEIAPWGQIPTGADNFELFREWVRRAFGVDPDELNIIYQPPKLSPAVLRKMRQLLNSFCFSPTLVSDIIRSVQNVGTELDIGYVAKTVKFFKEMVSGNKNFNIQLGAQTERFLTSVWKGYLGKPVELVIPVCPAWSHDEQGYTFKTVDENSTGVAYQMMIERLEQFIPFFQKLDIRVNITILVGDIEWFDVRKGDYKTLQEDITEYEFMRRISVQTGLIRADLQRRGLQQSEVQAFLEVFPRDEFLDRCAEERSKFEAMLKTSEWVQGMFDYIMEFEAPLYTKQCGIRVDPKNPHPQVKDAALDDIRLYLTFVGLIQEMYGEQNLCFFTQSDPFMGFYRSVPHVGWKVPRKGAF</sequence>
<comment type="caution">
    <text evidence="1">The sequence shown here is derived from an EMBL/GenBank/DDBJ whole genome shotgun (WGS) entry which is preliminary data.</text>
</comment>
<gene>
    <name evidence="1" type="ORF">A3F54_05810</name>
</gene>
<dbReference type="Proteomes" id="UP000176952">
    <property type="component" value="Unassembled WGS sequence"/>
</dbReference>
<dbReference type="AlphaFoldDB" id="A0A1G2B1B7"/>
<protein>
    <submittedName>
        <fullName evidence="1">Uncharacterized protein</fullName>
    </submittedName>
</protein>
<evidence type="ECO:0000313" key="1">
    <source>
        <dbReference type="EMBL" id="OGY82479.1"/>
    </source>
</evidence>
<accession>A0A1G2B1B7</accession>